<name>M1DU88_SOLTU</name>
<reference evidence="3" key="1">
    <citation type="journal article" date="2011" name="Nature">
        <title>Genome sequence and analysis of the tuber crop potato.</title>
        <authorList>
            <consortium name="The Potato Genome Sequencing Consortium"/>
        </authorList>
    </citation>
    <scope>NUCLEOTIDE SEQUENCE [LARGE SCALE GENOMIC DNA]</scope>
    <source>
        <strain evidence="3">cv. DM1-3 516 R44</strain>
    </source>
</reference>
<dbReference type="PaxDb" id="4113-PGSC0003DMT400094487"/>
<evidence type="ECO:0000313" key="2">
    <source>
        <dbReference type="EnsemblPlants" id="PGSC0003DMT400094487"/>
    </source>
</evidence>
<keyword evidence="3" id="KW-1185">Reference proteome</keyword>
<evidence type="ECO:0000256" key="1">
    <source>
        <dbReference type="SAM" id="MobiDB-lite"/>
    </source>
</evidence>
<dbReference type="Gramene" id="PGSC0003DMT400094487">
    <property type="protein sequence ID" value="PGSC0003DMT400094487"/>
    <property type="gene ID" value="PGSC0003DMG400044058"/>
</dbReference>
<feature type="region of interest" description="Disordered" evidence="1">
    <location>
        <begin position="1"/>
        <end position="24"/>
    </location>
</feature>
<dbReference type="AlphaFoldDB" id="M1DU88"/>
<evidence type="ECO:0000313" key="3">
    <source>
        <dbReference type="Proteomes" id="UP000011115"/>
    </source>
</evidence>
<dbReference type="HOGENOM" id="CLU_2594494_0_0_1"/>
<dbReference type="Proteomes" id="UP000011115">
    <property type="component" value="Unassembled WGS sequence"/>
</dbReference>
<sequence>MTQVVAWPQGLASHKSKGTSRDPSRIVVKTTGREGGRELEVAPCQGWGSLGLLLRLCPFALALALVTLNQTLDGLLNYGV</sequence>
<accession>M1DU88</accession>
<dbReference type="InParanoid" id="M1DU88"/>
<protein>
    <submittedName>
        <fullName evidence="2">Uncharacterized protein</fullName>
    </submittedName>
</protein>
<proteinExistence type="predicted"/>
<reference evidence="2" key="2">
    <citation type="submission" date="2015-06" db="UniProtKB">
        <authorList>
            <consortium name="EnsemblPlants"/>
        </authorList>
    </citation>
    <scope>IDENTIFICATION</scope>
    <source>
        <strain evidence="2">DM1-3 516 R44</strain>
    </source>
</reference>
<organism evidence="2 3">
    <name type="scientific">Solanum tuberosum</name>
    <name type="common">Potato</name>
    <dbReference type="NCBI Taxonomy" id="4113"/>
    <lineage>
        <taxon>Eukaryota</taxon>
        <taxon>Viridiplantae</taxon>
        <taxon>Streptophyta</taxon>
        <taxon>Embryophyta</taxon>
        <taxon>Tracheophyta</taxon>
        <taxon>Spermatophyta</taxon>
        <taxon>Magnoliopsida</taxon>
        <taxon>eudicotyledons</taxon>
        <taxon>Gunneridae</taxon>
        <taxon>Pentapetalae</taxon>
        <taxon>asterids</taxon>
        <taxon>lamiids</taxon>
        <taxon>Solanales</taxon>
        <taxon>Solanaceae</taxon>
        <taxon>Solanoideae</taxon>
        <taxon>Solaneae</taxon>
        <taxon>Solanum</taxon>
    </lineage>
</organism>
<dbReference type="EnsemblPlants" id="PGSC0003DMT400094487">
    <property type="protein sequence ID" value="PGSC0003DMT400094487"/>
    <property type="gene ID" value="PGSC0003DMG400044058"/>
</dbReference>